<organism evidence="1">
    <name type="scientific">viral metagenome</name>
    <dbReference type="NCBI Taxonomy" id="1070528"/>
    <lineage>
        <taxon>unclassified sequences</taxon>
        <taxon>metagenomes</taxon>
        <taxon>organismal metagenomes</taxon>
    </lineage>
</organism>
<evidence type="ECO:0000313" key="1">
    <source>
        <dbReference type="EMBL" id="QHT99956.1"/>
    </source>
</evidence>
<accession>A0A6C0J5R1</accession>
<reference evidence="1" key="1">
    <citation type="journal article" date="2020" name="Nature">
        <title>Giant virus diversity and host interactions through global metagenomics.</title>
        <authorList>
            <person name="Schulz F."/>
            <person name="Roux S."/>
            <person name="Paez-Espino D."/>
            <person name="Jungbluth S."/>
            <person name="Walsh D.A."/>
            <person name="Denef V.J."/>
            <person name="McMahon K.D."/>
            <person name="Konstantinidis K.T."/>
            <person name="Eloe-Fadrosh E.A."/>
            <person name="Kyrpides N.C."/>
            <person name="Woyke T."/>
        </authorList>
    </citation>
    <scope>NUCLEOTIDE SEQUENCE</scope>
    <source>
        <strain evidence="1">GVMAG-M-3300025778-1</strain>
    </source>
</reference>
<dbReference type="AlphaFoldDB" id="A0A6C0J5R1"/>
<protein>
    <submittedName>
        <fullName evidence="1">Uncharacterized protein</fullName>
    </submittedName>
</protein>
<sequence>MSAGGANSSNLSGITSMRLRDASDNTVQTRVRLVYQTFNSSTGANAYQGRTFNPNGYYDQFLAGTKECAGCSGLPYSRIATMSFRNPVMVG</sequence>
<proteinExistence type="predicted"/>
<name>A0A6C0J5R1_9ZZZZ</name>
<dbReference type="EMBL" id="MN740319">
    <property type="protein sequence ID" value="QHT99956.1"/>
    <property type="molecule type" value="Genomic_DNA"/>
</dbReference>